<dbReference type="Gene3D" id="3.40.50.1000">
    <property type="entry name" value="HAD superfamily/HAD-like"/>
    <property type="match status" value="1"/>
</dbReference>
<dbReference type="SFLD" id="SFLDS00003">
    <property type="entry name" value="Haloacid_Dehalogenase"/>
    <property type="match status" value="1"/>
</dbReference>
<dbReference type="EMBL" id="JACNEP010000001">
    <property type="protein sequence ID" value="MBC3764470.1"/>
    <property type="molecule type" value="Genomic_DNA"/>
</dbReference>
<evidence type="ECO:0000313" key="1">
    <source>
        <dbReference type="EMBL" id="MBC3764470.1"/>
    </source>
</evidence>
<dbReference type="InterPro" id="IPR036412">
    <property type="entry name" value="HAD-like_sf"/>
</dbReference>
<proteinExistence type="predicted"/>
<dbReference type="PANTHER" id="PTHR43481">
    <property type="entry name" value="FRUCTOSE-1-PHOSPHATE PHOSPHATASE"/>
    <property type="match status" value="1"/>
</dbReference>
<protein>
    <submittedName>
        <fullName evidence="1">HAD-IA family hydrolase</fullName>
    </submittedName>
</protein>
<dbReference type="Gene3D" id="1.10.150.240">
    <property type="entry name" value="Putative phosphatase, domain 2"/>
    <property type="match status" value="1"/>
</dbReference>
<dbReference type="Proteomes" id="UP000601768">
    <property type="component" value="Unassembled WGS sequence"/>
</dbReference>
<dbReference type="InterPro" id="IPR051806">
    <property type="entry name" value="HAD-like_SPP"/>
</dbReference>
<dbReference type="Pfam" id="PF00702">
    <property type="entry name" value="Hydrolase"/>
    <property type="match status" value="1"/>
</dbReference>
<dbReference type="AlphaFoldDB" id="A0A8J6IJW8"/>
<dbReference type="SUPFAM" id="SSF56784">
    <property type="entry name" value="HAD-like"/>
    <property type="match status" value="1"/>
</dbReference>
<accession>A0A8J6IJW8</accession>
<sequence length="216" mass="23585">MFEQKAYRAFLFDMDGTILTSIAAAERVWTRWAKQHKLALERFIPTIHGARAVDTIGKLNLPGVDPVKEADLITQWEMDDVEGISPIGGAAEFLASLPDKQWAIVTSAPYELALRRIEAAGLPVPKVLVAADHIKNGKPAPDGYLTAMQKLGVTAEQSLIFEDAEVGIKAAHAAGSDLVVITETHHQDFNGEQVNVENYIGLEVMVEGGEMRLVQK</sequence>
<dbReference type="PROSITE" id="PS01228">
    <property type="entry name" value="COF_1"/>
    <property type="match status" value="1"/>
</dbReference>
<dbReference type="RefSeq" id="WP_186504942.1">
    <property type="nucleotide sequence ID" value="NZ_JACNEP010000001.1"/>
</dbReference>
<reference evidence="1" key="1">
    <citation type="journal article" date="2018" name="Int. J. Syst. Evol. Microbiol.">
        <title>Neptunicella marina gen. nov., sp. nov., isolated from surface seawater.</title>
        <authorList>
            <person name="Liu X."/>
            <person name="Lai Q."/>
            <person name="Du Y."/>
            <person name="Zhang X."/>
            <person name="Liu Z."/>
            <person name="Sun F."/>
            <person name="Shao Z."/>
        </authorList>
    </citation>
    <scope>NUCLEOTIDE SEQUENCE</scope>
    <source>
        <strain evidence="1">S27-2</strain>
    </source>
</reference>
<evidence type="ECO:0000313" key="2">
    <source>
        <dbReference type="Proteomes" id="UP000601768"/>
    </source>
</evidence>
<name>A0A8J6IJW8_9ALTE</name>
<organism evidence="1 2">
    <name type="scientific">Neptunicella marina</name>
    <dbReference type="NCBI Taxonomy" id="2125989"/>
    <lineage>
        <taxon>Bacteria</taxon>
        <taxon>Pseudomonadati</taxon>
        <taxon>Pseudomonadota</taxon>
        <taxon>Gammaproteobacteria</taxon>
        <taxon>Alteromonadales</taxon>
        <taxon>Alteromonadaceae</taxon>
        <taxon>Neptunicella</taxon>
    </lineage>
</organism>
<dbReference type="NCBIfam" id="TIGR01509">
    <property type="entry name" value="HAD-SF-IA-v3"/>
    <property type="match status" value="1"/>
</dbReference>
<dbReference type="SFLD" id="SFLDG01129">
    <property type="entry name" value="C1.5:_HAD__Beta-PGM__Phosphata"/>
    <property type="match status" value="1"/>
</dbReference>
<dbReference type="InterPro" id="IPR006439">
    <property type="entry name" value="HAD-SF_hydro_IA"/>
</dbReference>
<dbReference type="InterPro" id="IPR023198">
    <property type="entry name" value="PGP-like_dom2"/>
</dbReference>
<keyword evidence="2" id="KW-1185">Reference proteome</keyword>
<gene>
    <name evidence="1" type="ORF">H8B19_01170</name>
</gene>
<keyword evidence="1" id="KW-0378">Hydrolase</keyword>
<comment type="caution">
    <text evidence="1">The sequence shown here is derived from an EMBL/GenBank/DDBJ whole genome shotgun (WGS) entry which is preliminary data.</text>
</comment>
<reference evidence="1" key="2">
    <citation type="submission" date="2020-08" db="EMBL/GenBank/DDBJ databases">
        <authorList>
            <person name="Lai Q."/>
        </authorList>
    </citation>
    <scope>NUCLEOTIDE SEQUENCE</scope>
    <source>
        <strain evidence="1">S27-2</strain>
    </source>
</reference>
<dbReference type="InterPro" id="IPR023214">
    <property type="entry name" value="HAD_sf"/>
</dbReference>
<dbReference type="GO" id="GO:0050308">
    <property type="term" value="F:sugar-phosphatase activity"/>
    <property type="evidence" value="ECO:0007669"/>
    <property type="project" value="TreeGrafter"/>
</dbReference>
<dbReference type="PANTHER" id="PTHR43481:SF4">
    <property type="entry name" value="GLYCEROL-1-PHOSPHATE PHOSPHOHYDROLASE 1-RELATED"/>
    <property type="match status" value="1"/>
</dbReference>